<dbReference type="OMA" id="FVDIAQW"/>
<dbReference type="GO" id="GO:0046983">
    <property type="term" value="F:protein dimerization activity"/>
    <property type="evidence" value="ECO:0007669"/>
    <property type="project" value="InterPro"/>
</dbReference>
<dbReference type="GO" id="GO:0000981">
    <property type="term" value="F:DNA-binding transcription factor activity, RNA polymerase II-specific"/>
    <property type="evidence" value="ECO:0007669"/>
    <property type="project" value="TreeGrafter"/>
</dbReference>
<feature type="domain" description="BHLH" evidence="6">
    <location>
        <begin position="49"/>
        <end position="101"/>
    </location>
</feature>
<comment type="subcellular location">
    <subcellularLocation>
        <location evidence="1">Nucleus</location>
    </subcellularLocation>
</comment>
<name>A0A8W8J2W6_MAGGI</name>
<dbReference type="Pfam" id="PF00010">
    <property type="entry name" value="HLH"/>
    <property type="match status" value="1"/>
</dbReference>
<keyword evidence="4" id="KW-0539">Nucleus</keyword>
<dbReference type="OrthoDB" id="6241467at2759"/>
<evidence type="ECO:0000313" key="7">
    <source>
        <dbReference type="EnsemblMetazoa" id="G16993.2:cds"/>
    </source>
</evidence>
<dbReference type="PANTHER" id="PTHR23349">
    <property type="entry name" value="BASIC HELIX-LOOP-HELIX TRANSCRIPTION FACTOR, TWIST"/>
    <property type="match status" value="1"/>
</dbReference>
<dbReference type="GO" id="GO:0005634">
    <property type="term" value="C:nucleus"/>
    <property type="evidence" value="ECO:0007669"/>
    <property type="project" value="UniProtKB-SubCell"/>
</dbReference>
<evidence type="ECO:0000256" key="1">
    <source>
        <dbReference type="ARBA" id="ARBA00004123"/>
    </source>
</evidence>
<keyword evidence="2" id="KW-0524">Neurogenesis</keyword>
<evidence type="ECO:0000256" key="5">
    <source>
        <dbReference type="SAM" id="MobiDB-lite"/>
    </source>
</evidence>
<dbReference type="SMART" id="SM00353">
    <property type="entry name" value="HLH"/>
    <property type="match status" value="1"/>
</dbReference>
<dbReference type="EnsemblMetazoa" id="G16993.2">
    <property type="protein sequence ID" value="G16993.2:cds"/>
    <property type="gene ID" value="G16993"/>
</dbReference>
<evidence type="ECO:0000256" key="2">
    <source>
        <dbReference type="ARBA" id="ARBA00022902"/>
    </source>
</evidence>
<keyword evidence="3" id="KW-0238">DNA-binding</keyword>
<dbReference type="Gene3D" id="4.10.280.10">
    <property type="entry name" value="Helix-loop-helix DNA-binding domain"/>
    <property type="match status" value="1"/>
</dbReference>
<dbReference type="AlphaFoldDB" id="A0A8W8J2W6"/>
<organism evidence="7 8">
    <name type="scientific">Magallana gigas</name>
    <name type="common">Pacific oyster</name>
    <name type="synonym">Crassostrea gigas</name>
    <dbReference type="NCBI Taxonomy" id="29159"/>
    <lineage>
        <taxon>Eukaryota</taxon>
        <taxon>Metazoa</taxon>
        <taxon>Spiralia</taxon>
        <taxon>Lophotrochozoa</taxon>
        <taxon>Mollusca</taxon>
        <taxon>Bivalvia</taxon>
        <taxon>Autobranchia</taxon>
        <taxon>Pteriomorphia</taxon>
        <taxon>Ostreida</taxon>
        <taxon>Ostreoidea</taxon>
        <taxon>Ostreidae</taxon>
        <taxon>Magallana</taxon>
    </lineage>
</organism>
<evidence type="ECO:0000259" key="6">
    <source>
        <dbReference type="PROSITE" id="PS50888"/>
    </source>
</evidence>
<dbReference type="GO" id="GO:0007399">
    <property type="term" value="P:nervous system development"/>
    <property type="evidence" value="ECO:0007669"/>
    <property type="project" value="UniProtKB-KW"/>
</dbReference>
<protein>
    <recommendedName>
        <fullName evidence="6">BHLH domain-containing protein</fullName>
    </recommendedName>
</protein>
<reference evidence="7" key="1">
    <citation type="submission" date="2022-08" db="UniProtKB">
        <authorList>
            <consortium name="EnsemblMetazoa"/>
        </authorList>
    </citation>
    <scope>IDENTIFICATION</scope>
    <source>
        <strain evidence="7">05x7-T-G4-1.051#20</strain>
    </source>
</reference>
<dbReference type="InterPro" id="IPR050283">
    <property type="entry name" value="E-box_TF_Regulators"/>
</dbReference>
<evidence type="ECO:0000256" key="3">
    <source>
        <dbReference type="ARBA" id="ARBA00023125"/>
    </source>
</evidence>
<sequence>MNRKEMQQPFVLTQQGHMNALQSLENVPKVASYYHCKKDLLDGKRPKPMAMSRRNARERRRVKMINNGYETLRHHVPAGVDNKKLSKVETLRAAVDYIKYLQDLLQSENSASKSTDLNVAENRRDSFSTTSPTVVKDEPDFEETCCSGQESDELSPFQRFPVWEEGMFVDIAQWLYQNSEPMKDCSNIRLKGMTTSTQHQEFDMMPGIL</sequence>
<dbReference type="PANTHER" id="PTHR23349:SF108">
    <property type="entry name" value="BHLH DOMAIN-CONTAINING PROTEIN"/>
    <property type="match status" value="1"/>
</dbReference>
<dbReference type="Proteomes" id="UP000005408">
    <property type="component" value="Unassembled WGS sequence"/>
</dbReference>
<dbReference type="PROSITE" id="PS50888">
    <property type="entry name" value="BHLH"/>
    <property type="match status" value="1"/>
</dbReference>
<evidence type="ECO:0000256" key="4">
    <source>
        <dbReference type="ARBA" id="ARBA00023242"/>
    </source>
</evidence>
<dbReference type="InterPro" id="IPR011598">
    <property type="entry name" value="bHLH_dom"/>
</dbReference>
<dbReference type="GO" id="GO:0000977">
    <property type="term" value="F:RNA polymerase II transcription regulatory region sequence-specific DNA binding"/>
    <property type="evidence" value="ECO:0007669"/>
    <property type="project" value="TreeGrafter"/>
</dbReference>
<accession>A0A8W8J2W6</accession>
<keyword evidence="8" id="KW-1185">Reference proteome</keyword>
<proteinExistence type="predicted"/>
<dbReference type="EnsemblMetazoa" id="G16993.1">
    <property type="protein sequence ID" value="G16993.1:cds"/>
    <property type="gene ID" value="G16993"/>
</dbReference>
<evidence type="ECO:0000313" key="8">
    <source>
        <dbReference type="Proteomes" id="UP000005408"/>
    </source>
</evidence>
<feature type="region of interest" description="Disordered" evidence="5">
    <location>
        <begin position="111"/>
        <end position="149"/>
    </location>
</feature>
<dbReference type="SUPFAM" id="SSF47459">
    <property type="entry name" value="HLH, helix-loop-helix DNA-binding domain"/>
    <property type="match status" value="1"/>
</dbReference>
<dbReference type="InterPro" id="IPR036638">
    <property type="entry name" value="HLH_DNA-bd_sf"/>
</dbReference>
<dbReference type="FunFam" id="4.10.280.10:FF:000029">
    <property type="entry name" value="Achaete-scute family bHLH transcription factor 1"/>
    <property type="match status" value="1"/>
</dbReference>